<feature type="compositionally biased region" description="Basic and acidic residues" evidence="2">
    <location>
        <begin position="589"/>
        <end position="602"/>
    </location>
</feature>
<feature type="compositionally biased region" description="Low complexity" evidence="2">
    <location>
        <begin position="266"/>
        <end position="278"/>
    </location>
</feature>
<feature type="domain" description="PIH1 N-terminal" evidence="3">
    <location>
        <begin position="42"/>
        <end position="207"/>
    </location>
</feature>
<dbReference type="GO" id="GO:0005737">
    <property type="term" value="C:cytoplasm"/>
    <property type="evidence" value="ECO:0007669"/>
    <property type="project" value="TreeGrafter"/>
</dbReference>
<feature type="region of interest" description="Disordered" evidence="2">
    <location>
        <begin position="649"/>
        <end position="669"/>
    </location>
</feature>
<feature type="compositionally biased region" description="Basic residues" evidence="2">
    <location>
        <begin position="247"/>
        <end position="261"/>
    </location>
</feature>
<protein>
    <recommendedName>
        <fullName evidence="7">Pre-RNA processing PIH1/Nop17 protein</fullName>
    </recommendedName>
</protein>
<feature type="compositionally biased region" description="Basic and acidic residues" evidence="2">
    <location>
        <begin position="431"/>
        <end position="440"/>
    </location>
</feature>
<organism evidence="5 6">
    <name type="scientific">Toxoplasma gondii</name>
    <dbReference type="NCBI Taxonomy" id="5811"/>
    <lineage>
        <taxon>Eukaryota</taxon>
        <taxon>Sar</taxon>
        <taxon>Alveolata</taxon>
        <taxon>Apicomplexa</taxon>
        <taxon>Conoidasida</taxon>
        <taxon>Coccidia</taxon>
        <taxon>Eucoccidiorida</taxon>
        <taxon>Eimeriorina</taxon>
        <taxon>Sarcocystidae</taxon>
        <taxon>Toxoplasma</taxon>
    </lineage>
</organism>
<dbReference type="VEuPathDB" id="ToxoDB:TGME49_500232"/>
<dbReference type="InterPro" id="IPR012981">
    <property type="entry name" value="PIH1_N"/>
</dbReference>
<proteinExistence type="inferred from homology"/>
<reference evidence="5 6" key="1">
    <citation type="submission" date="2020-03" db="EMBL/GenBank/DDBJ databases">
        <title>Genome sequence of Toxoplasma gondii RH-88 strain.</title>
        <authorList>
            <person name="Lorenzi H.A."/>
            <person name="Venepally P."/>
            <person name="Rozenberg A."/>
            <person name="Sibley D."/>
        </authorList>
    </citation>
    <scope>NUCLEOTIDE SEQUENCE [LARGE SCALE GENOMIC DNA]</scope>
    <source>
        <strain evidence="5 6">RH-88</strain>
    </source>
</reference>
<dbReference type="InterPro" id="IPR050734">
    <property type="entry name" value="PIH1/Kintoun_subfamily"/>
</dbReference>
<feature type="region of interest" description="Disordered" evidence="2">
    <location>
        <begin position="224"/>
        <end position="311"/>
    </location>
</feature>
<sequence>MDSSKAPNKNDPGITCEELEKLSKAMRSRDFRGLLHNYVDEISDPKHKKEQEDYILQLEEQGDMPKGCVLLRPEIGCCVKSDVVYPNGVYQKCFINVCHSPWIQDFTVEPRDGGSAVDLPYSIGAPRPDKDKHGSACLTFDVCVSTNTFGQCHRQPTLLRVLIESCTEKVNTCYLKGRERIHPDFQVLPKMKCKGDLPGLMSIREDLIKNKEKFWDQREKELESRRLQKQSDGAGEEVLTRKDLKKLTKQAKAKSRIRAQGRRNESAAPESSAAVSEASGREALDGQGAQKVDKDGEFLQDERDLNRRRTTDLQPGEFRIIHQGKVDLSELFGQNSTLPMEKAVPENLRVEIHLGSTVTSSSDIDVSISDDNKTLTVGQKSDPSAVHVVPLPHAVDVSKGRAQFFREKHHLHLVLPVRKSAFLPVFAENNRESKGEKTESSGEAGAPVESEHRENAQSLFWAEEKTKPGKNQERIQGGGALCGASTESPDAGGCLDGEDKHEVDQTLETPRENAKEEEALLSSSSPKPQHCREKEGRGGCEAAQKRCGSLESERVSDACNRAFDGDELSSAAFPGGQRGAETALLCEKSSDRERLSDFETRETGANACEEETNHVCSEETGTTSEEERRKTDGEFLEVVEPEFCRIARRDSARSPWDSEEQHNVEDAECLLDAEGCPDLEETVLASEGASGFPQEQTHAVSLEKLEIRSPLLIGAESREAEERADEGDSERISFVDCGHVFVAPSEEDRGENEKTLGLPGSPSRNKAQEVNANSAEQERIEETHDCEKQKLEDPEVVETRQNLLLRFRLPPGFMPYAHRTSKVEVTDSRKVSFLLCVHHLALLHKRRPKPHKSGVLERTQS</sequence>
<dbReference type="Proteomes" id="UP000557509">
    <property type="component" value="Unassembled WGS sequence"/>
</dbReference>
<dbReference type="AlphaFoldDB" id="A0A7J6JV96"/>
<evidence type="ECO:0000259" key="4">
    <source>
        <dbReference type="Pfam" id="PF18201"/>
    </source>
</evidence>
<name>A0A7J6JV96_TOXGO</name>
<evidence type="ECO:0000256" key="2">
    <source>
        <dbReference type="SAM" id="MobiDB-lite"/>
    </source>
</evidence>
<evidence type="ECO:0000259" key="3">
    <source>
        <dbReference type="Pfam" id="PF08190"/>
    </source>
</evidence>
<feature type="region of interest" description="Disordered" evidence="2">
    <location>
        <begin position="589"/>
        <end position="633"/>
    </location>
</feature>
<keyword evidence="6" id="KW-1185">Reference proteome</keyword>
<comment type="caution">
    <text evidence="5">The sequence shown here is derived from an EMBL/GenBank/DDBJ whole genome shotgun (WGS) entry which is preliminary data.</text>
</comment>
<dbReference type="Pfam" id="PF08190">
    <property type="entry name" value="PIH1"/>
    <property type="match status" value="1"/>
</dbReference>
<evidence type="ECO:0000313" key="5">
    <source>
        <dbReference type="EMBL" id="KAF4638694.1"/>
    </source>
</evidence>
<accession>A0A7J6JV96</accession>
<evidence type="ECO:0000313" key="6">
    <source>
        <dbReference type="Proteomes" id="UP000557509"/>
    </source>
</evidence>
<comment type="similarity">
    <text evidence="1">Belongs to the PIH1 family.</text>
</comment>
<feature type="compositionally biased region" description="Basic and acidic residues" evidence="2">
    <location>
        <begin position="291"/>
        <end position="311"/>
    </location>
</feature>
<feature type="compositionally biased region" description="Basic and acidic residues" evidence="2">
    <location>
        <begin position="497"/>
        <end position="518"/>
    </location>
</feature>
<gene>
    <name evidence="5" type="ORF">TGRH88_063020</name>
</gene>
<dbReference type="EMBL" id="JAAUHK010000197">
    <property type="protein sequence ID" value="KAF4638694.1"/>
    <property type="molecule type" value="Genomic_DNA"/>
</dbReference>
<dbReference type="InterPro" id="IPR041442">
    <property type="entry name" value="PIH1D1/2/3_CS-like"/>
</dbReference>
<dbReference type="Pfam" id="PF18201">
    <property type="entry name" value="PIH1_CS"/>
    <property type="match status" value="1"/>
</dbReference>
<dbReference type="PANTHER" id="PTHR22997">
    <property type="entry name" value="PIH1 DOMAIN-CONTAINING PROTEIN 1"/>
    <property type="match status" value="1"/>
</dbReference>
<evidence type="ECO:0000256" key="1">
    <source>
        <dbReference type="ARBA" id="ARBA00008511"/>
    </source>
</evidence>
<feature type="region of interest" description="Disordered" evidence="2">
    <location>
        <begin position="431"/>
        <end position="540"/>
    </location>
</feature>
<dbReference type="PANTHER" id="PTHR22997:SF10">
    <property type="entry name" value="CHROMOSOME UNDETERMINED SCAFFOLD_56, WHOLE GENOME SHOTGUN SEQUENCE"/>
    <property type="match status" value="1"/>
</dbReference>
<evidence type="ECO:0008006" key="7">
    <source>
        <dbReference type="Google" id="ProtNLM"/>
    </source>
</evidence>
<feature type="compositionally biased region" description="Basic and acidic residues" evidence="2">
    <location>
        <begin position="462"/>
        <end position="473"/>
    </location>
</feature>
<feature type="compositionally biased region" description="Polar residues" evidence="2">
    <location>
        <begin position="762"/>
        <end position="775"/>
    </location>
</feature>
<feature type="region of interest" description="Disordered" evidence="2">
    <location>
        <begin position="744"/>
        <end position="781"/>
    </location>
</feature>
<feature type="domain" description="PIH1D1/2/3 CS-like" evidence="4">
    <location>
        <begin position="317"/>
        <end position="417"/>
    </location>
</feature>